<proteinExistence type="predicted"/>
<keyword evidence="2" id="KW-1185">Reference proteome</keyword>
<reference evidence="1 2" key="1">
    <citation type="journal article" date="2016" name="Sci. Rep.">
        <title>Metabolic traits of an uncultured archaeal lineage -MSBL1- from brine pools of the Red Sea.</title>
        <authorList>
            <person name="Mwirichia R."/>
            <person name="Alam I."/>
            <person name="Rashid M."/>
            <person name="Vinu M."/>
            <person name="Ba-Alawi W."/>
            <person name="Anthony Kamau A."/>
            <person name="Kamanda Ngugi D."/>
            <person name="Goker M."/>
            <person name="Klenk H.P."/>
            <person name="Bajic V."/>
            <person name="Stingl U."/>
        </authorList>
    </citation>
    <scope>NUCLEOTIDE SEQUENCE [LARGE SCALE GENOMIC DNA]</scope>
    <source>
        <strain evidence="1">SCGC-AAA261D19</strain>
    </source>
</reference>
<organism evidence="1 2">
    <name type="scientific">candidate division MSBL1 archaeon SCGC-AAA261D19</name>
    <dbReference type="NCBI Taxonomy" id="1698273"/>
    <lineage>
        <taxon>Archaea</taxon>
        <taxon>Methanobacteriati</taxon>
        <taxon>Methanobacteriota</taxon>
        <taxon>candidate division MSBL1</taxon>
    </lineage>
</organism>
<dbReference type="EMBL" id="LHXX01000010">
    <property type="protein sequence ID" value="KXB02619.1"/>
    <property type="molecule type" value="Genomic_DNA"/>
</dbReference>
<evidence type="ECO:0000313" key="2">
    <source>
        <dbReference type="Proteomes" id="UP000070400"/>
    </source>
</evidence>
<sequence>MPLRARLYHDSSAKNLDLSEISKYLVEKDIFDEVEVRESFLKRYGNPLRETAEKLAAVRVHNLETQKRNFKISNSEVQFEKKLIESDEDRITGALYDGFRLGKVFTDLIPEDEREEFYLHVVFTDRFFGTWKSETRRYHARVSVYGFPSIISTTGIVDAPARPKGFYRIEKHEGDGHRYNLRVLGRRNEFEGDFVDYDDKRLTEIMKGYVMQAAFYHLSSGPFCADKRCRLYNPHLQENILSAQLTSPEFCAKHQSILERLQEKASG</sequence>
<accession>A0A133V855</accession>
<comment type="caution">
    <text evidence="1">The sequence shown here is derived from an EMBL/GenBank/DDBJ whole genome shotgun (WGS) entry which is preliminary data.</text>
</comment>
<name>A0A133V855_9EURY</name>
<dbReference type="Proteomes" id="UP000070400">
    <property type="component" value="Unassembled WGS sequence"/>
</dbReference>
<dbReference type="AlphaFoldDB" id="A0A133V855"/>
<evidence type="ECO:0000313" key="1">
    <source>
        <dbReference type="EMBL" id="KXB02619.1"/>
    </source>
</evidence>
<gene>
    <name evidence="1" type="ORF">AKJ43_01215</name>
</gene>
<dbReference type="Pfam" id="PF20565">
    <property type="entry name" value="DUF6775"/>
    <property type="match status" value="1"/>
</dbReference>
<protein>
    <submittedName>
        <fullName evidence="1">Uncharacterized protein</fullName>
    </submittedName>
</protein>
<dbReference type="InterPro" id="IPR046666">
    <property type="entry name" value="DUF6775"/>
</dbReference>